<dbReference type="Proteomes" id="UP000319949">
    <property type="component" value="Unassembled WGS sequence"/>
</dbReference>
<dbReference type="AlphaFoldDB" id="A0A560DK93"/>
<evidence type="ECO:0000313" key="2">
    <source>
        <dbReference type="Proteomes" id="UP000319949"/>
    </source>
</evidence>
<reference evidence="1 2" key="1">
    <citation type="submission" date="2019-06" db="EMBL/GenBank/DDBJ databases">
        <title>Genomic Encyclopedia of Type Strains, Phase IV (KMG-V): Genome sequencing to study the core and pangenomes of soil and plant-associated prokaryotes.</title>
        <authorList>
            <person name="Whitman W."/>
        </authorList>
    </citation>
    <scope>NUCLEOTIDE SEQUENCE [LARGE SCALE GENOMIC DNA]</scope>
    <source>
        <strain evidence="1 2">BR 510</strain>
    </source>
</reference>
<gene>
    <name evidence="1" type="ORF">FBZ96_106589</name>
</gene>
<dbReference type="EMBL" id="VITK01000006">
    <property type="protein sequence ID" value="TWA97530.1"/>
    <property type="molecule type" value="Genomic_DNA"/>
</dbReference>
<sequence>MIALPIAAAAIWLGAFNVGFDQAKTNPDACSIFEAKAHIVQDGSSID</sequence>
<organism evidence="1 2">
    <name type="scientific">Bradyrhizobium stylosanthis</name>
    <dbReference type="NCBI Taxonomy" id="1803665"/>
    <lineage>
        <taxon>Bacteria</taxon>
        <taxon>Pseudomonadati</taxon>
        <taxon>Pseudomonadota</taxon>
        <taxon>Alphaproteobacteria</taxon>
        <taxon>Hyphomicrobiales</taxon>
        <taxon>Nitrobacteraceae</taxon>
        <taxon>Bradyrhizobium</taxon>
    </lineage>
</organism>
<dbReference type="RefSeq" id="WP_186467619.1">
    <property type="nucleotide sequence ID" value="NZ_VITK01000006.1"/>
</dbReference>
<evidence type="ECO:0000313" key="1">
    <source>
        <dbReference type="EMBL" id="TWA97530.1"/>
    </source>
</evidence>
<name>A0A560DK93_9BRAD</name>
<keyword evidence="2" id="KW-1185">Reference proteome</keyword>
<proteinExistence type="predicted"/>
<comment type="caution">
    <text evidence="1">The sequence shown here is derived from an EMBL/GenBank/DDBJ whole genome shotgun (WGS) entry which is preliminary data.</text>
</comment>
<protein>
    <submittedName>
        <fullName evidence="1">Uncharacterized protein</fullName>
    </submittedName>
</protein>
<accession>A0A560DK93</accession>